<name>A0A4R0P4I6_9SPHI</name>
<proteinExistence type="predicted"/>
<reference evidence="4 5" key="1">
    <citation type="submission" date="2019-02" db="EMBL/GenBank/DDBJ databases">
        <title>Pedobacter sp. RP-3-11 sp. nov., isolated from Arctic soil.</title>
        <authorList>
            <person name="Dahal R.H."/>
        </authorList>
    </citation>
    <scope>NUCLEOTIDE SEQUENCE [LARGE SCALE GENOMIC DNA]</scope>
    <source>
        <strain evidence="4 5">RP-3-11</strain>
    </source>
</reference>
<dbReference type="Proteomes" id="UP000291485">
    <property type="component" value="Unassembled WGS sequence"/>
</dbReference>
<sequence length="183" mass="21332">MKYDIEWLIQESKTNELDFLMFLGHQKSKDDSIIKTCLSQWWEATFIENGVSYLTAEHYMMAQKARLFNDEEVFEKILTEKSPRDVKDLGRQIKNFDASKWDAHKFEIVSQGNFLKFSQNEDLKSFLLQTKNKVLVEASPVDLIWGIGLAEDHINAKVPKNWKGENLLGFALMEVRNEIKLSL</sequence>
<dbReference type="InterPro" id="IPR037238">
    <property type="entry name" value="YbiA-like_sf"/>
</dbReference>
<comment type="catalytic activity">
    <reaction evidence="2">
        <text>2,5-diamino-6-hydroxy-4-(5-phosphoribosylamino)-pyrimidine + H2O = 2,5,6-triamino-4-hydroxypyrimidine + D-ribose 5-phosphate</text>
        <dbReference type="Rhea" id="RHEA:23436"/>
        <dbReference type="ChEBI" id="CHEBI:15377"/>
        <dbReference type="ChEBI" id="CHEBI:58614"/>
        <dbReference type="ChEBI" id="CHEBI:78346"/>
        <dbReference type="ChEBI" id="CHEBI:137796"/>
    </reaction>
</comment>
<dbReference type="InterPro" id="IPR012816">
    <property type="entry name" value="NADAR"/>
</dbReference>
<dbReference type="AlphaFoldDB" id="A0A4R0P4I6"/>
<dbReference type="CDD" id="cd15457">
    <property type="entry name" value="NADAR"/>
    <property type="match status" value="1"/>
</dbReference>
<dbReference type="EMBL" id="SJSN01000008">
    <property type="protein sequence ID" value="TCD08624.1"/>
    <property type="molecule type" value="Genomic_DNA"/>
</dbReference>
<keyword evidence="5" id="KW-1185">Reference proteome</keyword>
<organism evidence="4 5">
    <name type="scientific">Pedobacter frigidisoli</name>
    <dbReference type="NCBI Taxonomy" id="2530455"/>
    <lineage>
        <taxon>Bacteria</taxon>
        <taxon>Pseudomonadati</taxon>
        <taxon>Bacteroidota</taxon>
        <taxon>Sphingobacteriia</taxon>
        <taxon>Sphingobacteriales</taxon>
        <taxon>Sphingobacteriaceae</taxon>
        <taxon>Pedobacter</taxon>
    </lineage>
</organism>
<evidence type="ECO:0000313" key="5">
    <source>
        <dbReference type="Proteomes" id="UP000291485"/>
    </source>
</evidence>
<evidence type="ECO:0000313" key="4">
    <source>
        <dbReference type="EMBL" id="TCD08624.1"/>
    </source>
</evidence>
<gene>
    <name evidence="4" type="ORF">EZ449_11590</name>
</gene>
<evidence type="ECO:0000256" key="2">
    <source>
        <dbReference type="ARBA" id="ARBA00000751"/>
    </source>
</evidence>
<dbReference type="OrthoDB" id="67297at2"/>
<dbReference type="SUPFAM" id="SSF143990">
    <property type="entry name" value="YbiA-like"/>
    <property type="match status" value="1"/>
</dbReference>
<comment type="catalytic activity">
    <reaction evidence="1">
        <text>5-amino-6-(5-phospho-D-ribosylamino)uracil + H2O = 5,6-diaminouracil + D-ribose 5-phosphate</text>
        <dbReference type="Rhea" id="RHEA:55020"/>
        <dbReference type="ChEBI" id="CHEBI:15377"/>
        <dbReference type="ChEBI" id="CHEBI:46252"/>
        <dbReference type="ChEBI" id="CHEBI:58453"/>
        <dbReference type="ChEBI" id="CHEBI:78346"/>
    </reaction>
</comment>
<evidence type="ECO:0000259" key="3">
    <source>
        <dbReference type="Pfam" id="PF08719"/>
    </source>
</evidence>
<comment type="caution">
    <text evidence="4">The sequence shown here is derived from an EMBL/GenBank/DDBJ whole genome shotgun (WGS) entry which is preliminary data.</text>
</comment>
<feature type="domain" description="NADAR" evidence="3">
    <location>
        <begin position="34"/>
        <end position="180"/>
    </location>
</feature>
<protein>
    <submittedName>
        <fullName evidence="4">NADAR family protein</fullName>
    </submittedName>
</protein>
<accession>A0A4R0P4I6</accession>
<evidence type="ECO:0000256" key="1">
    <source>
        <dbReference type="ARBA" id="ARBA00000022"/>
    </source>
</evidence>
<dbReference type="Gene3D" id="1.10.357.40">
    <property type="entry name" value="YbiA-like"/>
    <property type="match status" value="1"/>
</dbReference>
<dbReference type="NCBIfam" id="TIGR02464">
    <property type="entry name" value="ribofla_fusion"/>
    <property type="match status" value="1"/>
</dbReference>
<dbReference type="Pfam" id="PF08719">
    <property type="entry name" value="NADAR"/>
    <property type="match status" value="1"/>
</dbReference>